<keyword evidence="1" id="KW-0472">Membrane</keyword>
<evidence type="ECO:0008006" key="4">
    <source>
        <dbReference type="Google" id="ProtNLM"/>
    </source>
</evidence>
<name>A0A975S0T9_9RHOB</name>
<feature type="transmembrane region" description="Helical" evidence="1">
    <location>
        <begin position="7"/>
        <end position="40"/>
    </location>
</feature>
<keyword evidence="1" id="KW-0812">Transmembrane</keyword>
<reference evidence="2" key="1">
    <citation type="submission" date="2021-06" db="EMBL/GenBank/DDBJ databases">
        <title>Direct submission.</title>
        <authorList>
            <person name="Lee C.-S."/>
            <person name="Jin L."/>
        </authorList>
    </citation>
    <scope>NUCLEOTIDE SEQUENCE</scope>
    <source>
        <strain evidence="2">Con5</strain>
    </source>
</reference>
<gene>
    <name evidence="2" type="ORF">KM031_10870</name>
</gene>
<protein>
    <recommendedName>
        <fullName evidence="4">NfeD family protein</fullName>
    </recommendedName>
</protein>
<evidence type="ECO:0000256" key="1">
    <source>
        <dbReference type="SAM" id="Phobius"/>
    </source>
</evidence>
<dbReference type="KEGG" id="gfu:KM031_10870"/>
<accession>A0A975S0T9</accession>
<dbReference type="EMBL" id="CP076361">
    <property type="protein sequence ID" value="QWK89360.1"/>
    <property type="molecule type" value="Genomic_DNA"/>
</dbReference>
<keyword evidence="1" id="KW-1133">Transmembrane helix</keyword>
<dbReference type="RefSeq" id="WP_215504876.1">
    <property type="nucleotide sequence ID" value="NZ_CP076361.1"/>
</dbReference>
<evidence type="ECO:0000313" key="3">
    <source>
        <dbReference type="Proteomes" id="UP000679352"/>
    </source>
</evidence>
<organism evidence="2 3">
    <name type="scientific">Gemmobacter fulvus</name>
    <dbReference type="NCBI Taxonomy" id="2840474"/>
    <lineage>
        <taxon>Bacteria</taxon>
        <taxon>Pseudomonadati</taxon>
        <taxon>Pseudomonadota</taxon>
        <taxon>Alphaproteobacteria</taxon>
        <taxon>Rhodobacterales</taxon>
        <taxon>Paracoccaceae</taxon>
        <taxon>Gemmobacter</taxon>
    </lineage>
</organism>
<dbReference type="Proteomes" id="UP000679352">
    <property type="component" value="Chromosome"/>
</dbReference>
<sequence length="86" mass="9327">MVWWLWLVAGFAIGIIEVLVPGYIFLGFAVGALAVGVLLWSGLLAVGLSAQLAIFALVSLVAWFVLRAAFPGQRGAVKRWERDIND</sequence>
<dbReference type="AlphaFoldDB" id="A0A975S0T9"/>
<proteinExistence type="predicted"/>
<evidence type="ECO:0000313" key="2">
    <source>
        <dbReference type="EMBL" id="QWK89360.1"/>
    </source>
</evidence>
<keyword evidence="3" id="KW-1185">Reference proteome</keyword>
<feature type="transmembrane region" description="Helical" evidence="1">
    <location>
        <begin position="52"/>
        <end position="70"/>
    </location>
</feature>